<evidence type="ECO:0000313" key="3">
    <source>
        <dbReference type="EMBL" id="SFH55847.1"/>
    </source>
</evidence>
<dbReference type="GO" id="GO:0016787">
    <property type="term" value="F:hydrolase activity"/>
    <property type="evidence" value="ECO:0007669"/>
    <property type="project" value="UniProtKB-KW"/>
</dbReference>
<dbReference type="PANTHER" id="PTHR48081:SF13">
    <property type="entry name" value="ALPHA_BETA HYDROLASE"/>
    <property type="match status" value="1"/>
</dbReference>
<dbReference type="Proteomes" id="UP000199052">
    <property type="component" value="Unassembled WGS sequence"/>
</dbReference>
<dbReference type="STRING" id="504797.SAMN05421678_12171"/>
<dbReference type="SUPFAM" id="SSF53474">
    <property type="entry name" value="alpha/beta-Hydrolases"/>
    <property type="match status" value="1"/>
</dbReference>
<dbReference type="Pfam" id="PF20434">
    <property type="entry name" value="BD-FAE"/>
    <property type="match status" value="1"/>
</dbReference>
<dbReference type="InterPro" id="IPR049492">
    <property type="entry name" value="BD-FAE-like_dom"/>
</dbReference>
<proteinExistence type="predicted"/>
<evidence type="ECO:0000259" key="2">
    <source>
        <dbReference type="Pfam" id="PF20434"/>
    </source>
</evidence>
<protein>
    <submittedName>
        <fullName evidence="3">Acetyl esterase/lipase</fullName>
    </submittedName>
</protein>
<reference evidence="3 4" key="1">
    <citation type="submission" date="2016-10" db="EMBL/GenBank/DDBJ databases">
        <authorList>
            <person name="de Groot N.N."/>
        </authorList>
    </citation>
    <scope>NUCLEOTIDE SEQUENCE [LARGE SCALE GENOMIC DNA]</scope>
    <source>
        <strain evidence="3 4">CPCC 202808</strain>
    </source>
</reference>
<dbReference type="EMBL" id="FOOI01000021">
    <property type="protein sequence ID" value="SFH55847.1"/>
    <property type="molecule type" value="Genomic_DNA"/>
</dbReference>
<dbReference type="Gene3D" id="3.40.50.1820">
    <property type="entry name" value="alpha/beta hydrolase"/>
    <property type="match status" value="1"/>
</dbReference>
<gene>
    <name evidence="3" type="ORF">SAMN05421678_12171</name>
</gene>
<accession>A0A1I3B0K6</accession>
<feature type="domain" description="BD-FAE-like" evidence="2">
    <location>
        <begin position="14"/>
        <end position="219"/>
    </location>
</feature>
<evidence type="ECO:0000313" key="4">
    <source>
        <dbReference type="Proteomes" id="UP000199052"/>
    </source>
</evidence>
<dbReference type="InterPro" id="IPR050300">
    <property type="entry name" value="GDXG_lipolytic_enzyme"/>
</dbReference>
<dbReference type="InterPro" id="IPR029058">
    <property type="entry name" value="AB_hydrolase_fold"/>
</dbReference>
<organism evidence="3 4">
    <name type="scientific">Actinopolymorpha cephalotaxi</name>
    <dbReference type="NCBI Taxonomy" id="504797"/>
    <lineage>
        <taxon>Bacteria</taxon>
        <taxon>Bacillati</taxon>
        <taxon>Actinomycetota</taxon>
        <taxon>Actinomycetes</taxon>
        <taxon>Propionibacteriales</taxon>
        <taxon>Actinopolymorphaceae</taxon>
        <taxon>Actinopolymorpha</taxon>
    </lineage>
</organism>
<name>A0A1I3B0K6_9ACTN</name>
<dbReference type="PANTHER" id="PTHR48081">
    <property type="entry name" value="AB HYDROLASE SUPERFAMILY PROTEIN C4A8.06C"/>
    <property type="match status" value="1"/>
</dbReference>
<dbReference type="AlphaFoldDB" id="A0A1I3B0K6"/>
<dbReference type="RefSeq" id="WP_269086108.1">
    <property type="nucleotide sequence ID" value="NZ_FOOI01000021.1"/>
</dbReference>
<keyword evidence="1" id="KW-0378">Hydrolase</keyword>
<sequence length="268" mass="29228">MVPGLPVWQGALHLDLLMPTPRPSTRAPTVVYLHGGGWRDGYRSHGLYPWHSPLLAVHGFVVANVSYRLSGQAPFPAQIHDVKVAVRWLRANASDYGIDPDRVGIWGDSAGGQLAALAATTAEREDLEGNCGSPGWPSAVQAAVVRCAPSDFLTLPQEDWQDEVLDPFFGGPLAKTADLRRLASPAAQVRKGVPPFLVVHGTDDETVPFDQAESLVRALRAQEGEVEFHAMEGVHHNLHADVDLPWGSEPWAELGMQALDFFDRTLKR</sequence>
<evidence type="ECO:0000256" key="1">
    <source>
        <dbReference type="ARBA" id="ARBA00022801"/>
    </source>
</evidence>